<organism evidence="3">
    <name type="scientific">hydrothermal vent metagenome</name>
    <dbReference type="NCBI Taxonomy" id="652676"/>
    <lineage>
        <taxon>unclassified sequences</taxon>
        <taxon>metagenomes</taxon>
        <taxon>ecological metagenomes</taxon>
    </lineage>
</organism>
<reference evidence="3" key="1">
    <citation type="submission" date="2018-06" db="EMBL/GenBank/DDBJ databases">
        <authorList>
            <person name="Zhirakovskaya E."/>
        </authorList>
    </citation>
    <scope>NUCLEOTIDE SEQUENCE</scope>
</reference>
<gene>
    <name evidence="3" type="ORF">MNBD_GAMMA03-2038</name>
</gene>
<feature type="domain" description="Ice-binding protein C-terminal" evidence="2">
    <location>
        <begin position="150"/>
        <end position="174"/>
    </location>
</feature>
<feature type="transmembrane region" description="Helical" evidence="1">
    <location>
        <begin position="155"/>
        <end position="172"/>
    </location>
</feature>
<keyword evidence="1" id="KW-1133">Transmembrane helix</keyword>
<keyword evidence="1" id="KW-0812">Transmembrane</keyword>
<dbReference type="Pfam" id="PF07589">
    <property type="entry name" value="PEP-CTERM"/>
    <property type="match status" value="1"/>
</dbReference>
<proteinExistence type="predicted"/>
<dbReference type="AlphaFoldDB" id="A0A3B0W2Z4"/>
<dbReference type="NCBIfam" id="TIGR02595">
    <property type="entry name" value="PEP_CTERM"/>
    <property type="match status" value="1"/>
</dbReference>
<dbReference type="EMBL" id="UOFC01000042">
    <property type="protein sequence ID" value="VAW45087.1"/>
    <property type="molecule type" value="Genomic_DNA"/>
</dbReference>
<protein>
    <recommendedName>
        <fullName evidence="2">Ice-binding protein C-terminal domain-containing protein</fullName>
    </recommendedName>
</protein>
<evidence type="ECO:0000313" key="3">
    <source>
        <dbReference type="EMBL" id="VAW45087.1"/>
    </source>
</evidence>
<evidence type="ECO:0000256" key="1">
    <source>
        <dbReference type="SAM" id="Phobius"/>
    </source>
</evidence>
<sequence>MKINHLNKTLFALFFMCFVSSASAAKITYEVTDLSDIIAGEDLWKYTYTVSDYVFNADNGFSIFFDYQSYSGLESTAPVVNMDWDILILQPDGTLPDNGIYDALSLSNGASLADPFMLSFVWTGSGTPGAQAFNIYDDAFNVVESGFTSPVPEPAPVFLMLMASGLVGFFVFRKNRLSKIVGEKS</sequence>
<accession>A0A3B0W2Z4</accession>
<evidence type="ECO:0000259" key="2">
    <source>
        <dbReference type="Pfam" id="PF07589"/>
    </source>
</evidence>
<name>A0A3B0W2Z4_9ZZZZ</name>
<dbReference type="InterPro" id="IPR013424">
    <property type="entry name" value="Ice-binding_C"/>
</dbReference>
<keyword evidence="1" id="KW-0472">Membrane</keyword>